<protein>
    <submittedName>
        <fullName evidence="3">Uncharacterized protein</fullName>
    </submittedName>
</protein>
<proteinExistence type="predicted"/>
<organism evidence="3 4">
    <name type="scientific">Luoshenia tenuis</name>
    <dbReference type="NCBI Taxonomy" id="2763654"/>
    <lineage>
        <taxon>Bacteria</taxon>
        <taxon>Bacillati</taxon>
        <taxon>Bacillota</taxon>
        <taxon>Clostridia</taxon>
        <taxon>Christensenellales</taxon>
        <taxon>Christensenellaceae</taxon>
        <taxon>Luoshenia</taxon>
    </lineage>
</organism>
<keyword evidence="4" id="KW-1185">Reference proteome</keyword>
<sequence>MNTIDIVKKIFIQILQDGRPHKVEEIRAKVLQEYPTLFPSRTAFYATVSRIQSREKSIRRIDRGVYILQGKAQAQELKALPANWDLETYFHWLKDILDQMQEKSAFVDYERIEPAEIISLREIKKLNVELLNFLQERQDAAAKLMEQIKLLRQMEEGEKPCGDAQATARPIEAADDSVDGN</sequence>
<evidence type="ECO:0000256" key="2">
    <source>
        <dbReference type="SAM" id="MobiDB-lite"/>
    </source>
</evidence>
<comment type="caution">
    <text evidence="3">The sequence shown here is derived from an EMBL/GenBank/DDBJ whole genome shotgun (WGS) entry which is preliminary data.</text>
</comment>
<reference evidence="3" key="1">
    <citation type="submission" date="2020-08" db="EMBL/GenBank/DDBJ databases">
        <title>Genome public.</title>
        <authorList>
            <person name="Liu C."/>
            <person name="Sun Q."/>
        </authorList>
    </citation>
    <scope>NUCLEOTIDE SEQUENCE</scope>
    <source>
        <strain evidence="3">NSJ-44</strain>
    </source>
</reference>
<feature type="coiled-coil region" evidence="1">
    <location>
        <begin position="123"/>
        <end position="154"/>
    </location>
</feature>
<gene>
    <name evidence="3" type="ORF">H8699_01650</name>
</gene>
<evidence type="ECO:0000313" key="4">
    <source>
        <dbReference type="Proteomes" id="UP000654279"/>
    </source>
</evidence>
<dbReference type="RefSeq" id="WP_249284188.1">
    <property type="nucleotide sequence ID" value="NZ_JACRSO010000001.1"/>
</dbReference>
<keyword evidence="1" id="KW-0175">Coiled coil</keyword>
<evidence type="ECO:0000256" key="1">
    <source>
        <dbReference type="SAM" id="Coils"/>
    </source>
</evidence>
<dbReference type="EMBL" id="JACRSO010000001">
    <property type="protein sequence ID" value="MBC8528144.1"/>
    <property type="molecule type" value="Genomic_DNA"/>
</dbReference>
<dbReference type="AlphaFoldDB" id="A0A926CY77"/>
<name>A0A926CY77_9FIRM</name>
<feature type="region of interest" description="Disordered" evidence="2">
    <location>
        <begin position="156"/>
        <end position="181"/>
    </location>
</feature>
<dbReference type="Proteomes" id="UP000654279">
    <property type="component" value="Unassembled WGS sequence"/>
</dbReference>
<evidence type="ECO:0000313" key="3">
    <source>
        <dbReference type="EMBL" id="MBC8528144.1"/>
    </source>
</evidence>
<accession>A0A926CY77</accession>